<dbReference type="RefSeq" id="WP_151619474.1">
    <property type="nucleotide sequence ID" value="NZ_WBXO01000003.1"/>
</dbReference>
<dbReference type="EMBL" id="WBXO01000003">
    <property type="protein sequence ID" value="KAB2953455.1"/>
    <property type="molecule type" value="Genomic_DNA"/>
</dbReference>
<evidence type="ECO:0000313" key="2">
    <source>
        <dbReference type="Proteomes" id="UP000468766"/>
    </source>
</evidence>
<comment type="caution">
    <text evidence="1">The sequence shown here is derived from an EMBL/GenBank/DDBJ whole genome shotgun (WGS) entry which is preliminary data.</text>
</comment>
<accession>A0A6I0F1X0</accession>
<dbReference type="OrthoDB" id="9810992at2"/>
<dbReference type="SUPFAM" id="SSF52540">
    <property type="entry name" value="P-loop containing nucleoside triphosphate hydrolases"/>
    <property type="match status" value="1"/>
</dbReference>
<dbReference type="InterPro" id="IPR027417">
    <property type="entry name" value="P-loop_NTPase"/>
</dbReference>
<proteinExistence type="predicted"/>
<gene>
    <name evidence="1" type="ORF">F9B85_06000</name>
</gene>
<dbReference type="Proteomes" id="UP000468766">
    <property type="component" value="Unassembled WGS sequence"/>
</dbReference>
<organism evidence="1 2">
    <name type="scientific">Heliorestis acidaminivorans</name>
    <dbReference type="NCBI Taxonomy" id="553427"/>
    <lineage>
        <taxon>Bacteria</taxon>
        <taxon>Bacillati</taxon>
        <taxon>Bacillota</taxon>
        <taxon>Clostridia</taxon>
        <taxon>Eubacteriales</taxon>
        <taxon>Heliobacteriaceae</taxon>
        <taxon>Heliorestis</taxon>
    </lineage>
</organism>
<evidence type="ECO:0000313" key="1">
    <source>
        <dbReference type="EMBL" id="KAB2953455.1"/>
    </source>
</evidence>
<keyword evidence="2" id="KW-1185">Reference proteome</keyword>
<protein>
    <submittedName>
        <fullName evidence="1">Uncharacterized protein</fullName>
    </submittedName>
</protein>
<dbReference type="AlphaFoldDB" id="A0A6I0F1X0"/>
<sequence length="72" mass="8311">MEEIIRVENLSKYFTLHNLDKRIKACSQISVKTLIEKLKEEGTSMVGIFHDLEFMEGLCDKTFNMQAGKIIC</sequence>
<reference evidence="1 2" key="1">
    <citation type="submission" date="2019-10" db="EMBL/GenBank/DDBJ databases">
        <title>Whole-genome sequence of the extremophile Heliorestis acidaminivorans DSM 24790.</title>
        <authorList>
            <person name="Kyndt J.A."/>
            <person name="Meyer T.E."/>
        </authorList>
    </citation>
    <scope>NUCLEOTIDE SEQUENCE [LARGE SCALE GENOMIC DNA]</scope>
    <source>
        <strain evidence="1 2">DSM 24790</strain>
    </source>
</reference>
<name>A0A6I0F1X0_9FIRM</name>